<proteinExistence type="predicted"/>
<dbReference type="AlphaFoldDB" id="A0A7D5D8V5"/>
<dbReference type="KEGG" id="pez:HWQ56_19605"/>
<protein>
    <submittedName>
        <fullName evidence="2">Uncharacterized protein</fullName>
    </submittedName>
</protein>
<dbReference type="RefSeq" id="WP_176571562.1">
    <property type="nucleotide sequence ID" value="NZ_CP056030.1"/>
</dbReference>
<keyword evidence="3" id="KW-1185">Reference proteome</keyword>
<sequence length="168" mass="18827">MTGQFYEPQARDLVACDDRVHYVLLDQASDFCNWVMRRHPDGPLVSVRKATAHELNHAKARQHLRTGVAMLQGVAPEQRPPAPACQPDDQTEIDRLHAAFIALDEPNNEQVMAFQDASYALGLKRGQAREAALQQRLNEADQRIDELQAQLAKVRQGPCQLIIGDELP</sequence>
<feature type="coiled-coil region" evidence="1">
    <location>
        <begin position="123"/>
        <end position="157"/>
    </location>
</feature>
<reference evidence="2 3" key="1">
    <citation type="submission" date="2020-06" db="EMBL/GenBank/DDBJ databases">
        <title>Pseudomonas eucalypticola sp. nov., an endophyte of Eucalyptus dunnii leaves with biocontrol ability of eucalyptus leaf blight.</title>
        <authorList>
            <person name="Liu Y."/>
            <person name="Song Z."/>
            <person name="Zeng H."/>
            <person name="Lu M."/>
            <person name="Wang X."/>
            <person name="Lian X."/>
            <person name="Zhang Q."/>
        </authorList>
    </citation>
    <scope>NUCLEOTIDE SEQUENCE [LARGE SCALE GENOMIC DNA]</scope>
    <source>
        <strain evidence="2 3">NP-1</strain>
    </source>
</reference>
<gene>
    <name evidence="2" type="ORF">HWQ56_19605</name>
</gene>
<dbReference type="Proteomes" id="UP000509568">
    <property type="component" value="Chromosome"/>
</dbReference>
<dbReference type="EMBL" id="CP056030">
    <property type="protein sequence ID" value="QKZ05873.1"/>
    <property type="molecule type" value="Genomic_DNA"/>
</dbReference>
<accession>A0A7D5D8V5</accession>
<evidence type="ECO:0000313" key="2">
    <source>
        <dbReference type="EMBL" id="QKZ05873.1"/>
    </source>
</evidence>
<evidence type="ECO:0000313" key="3">
    <source>
        <dbReference type="Proteomes" id="UP000509568"/>
    </source>
</evidence>
<organism evidence="2 3">
    <name type="scientific">Pseudomonas eucalypticola</name>
    <dbReference type="NCBI Taxonomy" id="2599595"/>
    <lineage>
        <taxon>Bacteria</taxon>
        <taxon>Pseudomonadati</taxon>
        <taxon>Pseudomonadota</taxon>
        <taxon>Gammaproteobacteria</taxon>
        <taxon>Pseudomonadales</taxon>
        <taxon>Pseudomonadaceae</taxon>
        <taxon>Pseudomonas</taxon>
    </lineage>
</organism>
<evidence type="ECO:0000256" key="1">
    <source>
        <dbReference type="SAM" id="Coils"/>
    </source>
</evidence>
<name>A0A7D5D8V5_9PSED</name>
<keyword evidence="1" id="KW-0175">Coiled coil</keyword>